<reference evidence="2 3" key="1">
    <citation type="submission" date="2019-01" db="EMBL/GenBank/DDBJ databases">
        <title>Sequencing of cultivated peanut Arachis hypogaea provides insights into genome evolution and oil improvement.</title>
        <authorList>
            <person name="Chen X."/>
        </authorList>
    </citation>
    <scope>NUCLEOTIDE SEQUENCE [LARGE SCALE GENOMIC DNA]</scope>
    <source>
        <strain evidence="3">cv. Fuhuasheng</strain>
        <tissue evidence="2">Leaves</tissue>
    </source>
</reference>
<dbReference type="AlphaFoldDB" id="A0A444XLV3"/>
<dbReference type="PANTHER" id="PTHR11011:SF99">
    <property type="entry name" value="FATTY ACYL-COA REDUCTASE 3"/>
    <property type="match status" value="1"/>
</dbReference>
<dbReference type="InterPro" id="IPR036873">
    <property type="entry name" value="Rhodanese-like_dom_sf"/>
</dbReference>
<evidence type="ECO:0000313" key="3">
    <source>
        <dbReference type="Proteomes" id="UP000289738"/>
    </source>
</evidence>
<dbReference type="InterPro" id="IPR026055">
    <property type="entry name" value="FAR"/>
</dbReference>
<keyword evidence="3" id="KW-1185">Reference proteome</keyword>
<evidence type="ECO:0000313" key="2">
    <source>
        <dbReference type="EMBL" id="RYQ90690.1"/>
    </source>
</evidence>
<proteinExistence type="predicted"/>
<name>A0A444XLV3_ARAHY</name>
<accession>A0A444XLV3</accession>
<organism evidence="2 3">
    <name type="scientific">Arachis hypogaea</name>
    <name type="common">Peanut</name>
    <dbReference type="NCBI Taxonomy" id="3818"/>
    <lineage>
        <taxon>Eukaryota</taxon>
        <taxon>Viridiplantae</taxon>
        <taxon>Streptophyta</taxon>
        <taxon>Embryophyta</taxon>
        <taxon>Tracheophyta</taxon>
        <taxon>Spermatophyta</taxon>
        <taxon>Magnoliopsida</taxon>
        <taxon>eudicotyledons</taxon>
        <taxon>Gunneridae</taxon>
        <taxon>Pentapetalae</taxon>
        <taxon>rosids</taxon>
        <taxon>fabids</taxon>
        <taxon>Fabales</taxon>
        <taxon>Fabaceae</taxon>
        <taxon>Papilionoideae</taxon>
        <taxon>50 kb inversion clade</taxon>
        <taxon>dalbergioids sensu lato</taxon>
        <taxon>Dalbergieae</taxon>
        <taxon>Pterocarpus clade</taxon>
        <taxon>Arachis</taxon>
    </lineage>
</organism>
<gene>
    <name evidence="2" type="ORF">Ahy_B09g096722</name>
</gene>
<protein>
    <recommendedName>
        <fullName evidence="1">Rhodanese domain-containing protein</fullName>
    </recommendedName>
</protein>
<dbReference type="STRING" id="3818.A0A444XLV3"/>
<dbReference type="InterPro" id="IPR001763">
    <property type="entry name" value="Rhodanese-like_dom"/>
</dbReference>
<dbReference type="GO" id="GO:0035336">
    <property type="term" value="P:long-chain fatty-acyl-CoA metabolic process"/>
    <property type="evidence" value="ECO:0007669"/>
    <property type="project" value="TreeGrafter"/>
</dbReference>
<dbReference type="SUPFAM" id="SSF52821">
    <property type="entry name" value="Rhodanese/Cell cycle control phosphatase"/>
    <property type="match status" value="1"/>
</dbReference>
<dbReference type="PROSITE" id="PS50206">
    <property type="entry name" value="RHODANESE_3"/>
    <property type="match status" value="1"/>
</dbReference>
<dbReference type="GO" id="GO:0010345">
    <property type="term" value="P:suberin biosynthetic process"/>
    <property type="evidence" value="ECO:0007669"/>
    <property type="project" value="TreeGrafter"/>
</dbReference>
<dbReference type="Gene3D" id="3.40.250.10">
    <property type="entry name" value="Rhodanese-like domain"/>
    <property type="match status" value="1"/>
</dbReference>
<dbReference type="GO" id="GO:0080019">
    <property type="term" value="F:alcohol-forming very long-chain fatty acyl-CoA reductase activity"/>
    <property type="evidence" value="ECO:0007669"/>
    <property type="project" value="InterPro"/>
</dbReference>
<dbReference type="EMBL" id="SDMP01000019">
    <property type="protein sequence ID" value="RYQ90690.1"/>
    <property type="molecule type" value="Genomic_DNA"/>
</dbReference>
<sequence length="254" mass="29326">MEEQIPADMVVNAILADMVGHVSNNKACDEMIYHVGSSMANPVKYHDLRDYGFRYFNAKPCLDKEGNAIRVGKFMVLESMASFQRYLFIRYLVPLKGLELVNVAFCHYFEGTYLDINKKISIVKHLVQLYRPYLFFIGIFDDINREKLHMAAKQGGVDMDLYYFNHYLFFSSTLLRDVHIGIPNSGGKLRWRSSLTIKAEVKFVNAEQAKELVTVAGYTVLDVRDKIQFERAHIKSCYHVPLFVENQDNDPSKD</sequence>
<dbReference type="CDD" id="cd00158">
    <property type="entry name" value="RHOD"/>
    <property type="match status" value="1"/>
</dbReference>
<comment type="caution">
    <text evidence="2">The sequence shown here is derived from an EMBL/GenBank/DDBJ whole genome shotgun (WGS) entry which is preliminary data.</text>
</comment>
<feature type="domain" description="Rhodanese" evidence="1">
    <location>
        <begin position="214"/>
        <end position="242"/>
    </location>
</feature>
<dbReference type="PANTHER" id="PTHR11011">
    <property type="entry name" value="MALE STERILITY PROTEIN 2-RELATED"/>
    <property type="match status" value="1"/>
</dbReference>
<evidence type="ECO:0000259" key="1">
    <source>
        <dbReference type="PROSITE" id="PS50206"/>
    </source>
</evidence>
<dbReference type="Proteomes" id="UP000289738">
    <property type="component" value="Chromosome B09"/>
</dbReference>